<protein>
    <recommendedName>
        <fullName evidence="2">Sortilin N-terminal domain-containing protein</fullName>
    </recommendedName>
</protein>
<dbReference type="Pfam" id="PF15902">
    <property type="entry name" value="Sortilin-Vps10"/>
    <property type="match status" value="1"/>
</dbReference>
<dbReference type="STRING" id="857566.A0A1E3PD41"/>
<gene>
    <name evidence="3" type="ORF">NADFUDRAFT_53569</name>
</gene>
<dbReference type="InterPro" id="IPR031778">
    <property type="entry name" value="Sortilin_N"/>
</dbReference>
<evidence type="ECO:0000256" key="1">
    <source>
        <dbReference type="ARBA" id="ARBA00022737"/>
    </source>
</evidence>
<dbReference type="OrthoDB" id="443634at2759"/>
<proteinExistence type="predicted"/>
<dbReference type="EMBL" id="KV454415">
    <property type="protein sequence ID" value="ODQ63298.1"/>
    <property type="molecule type" value="Genomic_DNA"/>
</dbReference>
<evidence type="ECO:0000259" key="2">
    <source>
        <dbReference type="Pfam" id="PF15902"/>
    </source>
</evidence>
<keyword evidence="4" id="KW-1185">Reference proteome</keyword>
<dbReference type="Proteomes" id="UP000095009">
    <property type="component" value="Unassembled WGS sequence"/>
</dbReference>
<dbReference type="AlphaFoldDB" id="A0A1E3PD41"/>
<accession>A0A1E3PD41</accession>
<name>A0A1E3PD41_9ASCO</name>
<evidence type="ECO:0000313" key="3">
    <source>
        <dbReference type="EMBL" id="ODQ63298.1"/>
    </source>
</evidence>
<reference evidence="3 4" key="1">
    <citation type="journal article" date="2016" name="Proc. Natl. Acad. Sci. U.S.A.">
        <title>Comparative genomics of biotechnologically important yeasts.</title>
        <authorList>
            <person name="Riley R."/>
            <person name="Haridas S."/>
            <person name="Wolfe K.H."/>
            <person name="Lopes M.R."/>
            <person name="Hittinger C.T."/>
            <person name="Goeker M."/>
            <person name="Salamov A.A."/>
            <person name="Wisecaver J.H."/>
            <person name="Long T.M."/>
            <person name="Calvey C.H."/>
            <person name="Aerts A.L."/>
            <person name="Barry K.W."/>
            <person name="Choi C."/>
            <person name="Clum A."/>
            <person name="Coughlan A.Y."/>
            <person name="Deshpande S."/>
            <person name="Douglass A.P."/>
            <person name="Hanson S.J."/>
            <person name="Klenk H.-P."/>
            <person name="LaButti K.M."/>
            <person name="Lapidus A."/>
            <person name="Lindquist E.A."/>
            <person name="Lipzen A.M."/>
            <person name="Meier-Kolthoff J.P."/>
            <person name="Ohm R.A."/>
            <person name="Otillar R.P."/>
            <person name="Pangilinan J.L."/>
            <person name="Peng Y."/>
            <person name="Rokas A."/>
            <person name="Rosa C.A."/>
            <person name="Scheuner C."/>
            <person name="Sibirny A.A."/>
            <person name="Slot J.C."/>
            <person name="Stielow J.B."/>
            <person name="Sun H."/>
            <person name="Kurtzman C.P."/>
            <person name="Blackwell M."/>
            <person name="Grigoriev I.V."/>
            <person name="Jeffries T.W."/>
        </authorList>
    </citation>
    <scope>NUCLEOTIDE SEQUENCE [LARGE SCALE GENOMIC DNA]</scope>
    <source>
        <strain evidence="3 4">DSM 6958</strain>
    </source>
</reference>
<organism evidence="3 4">
    <name type="scientific">Nadsonia fulvescens var. elongata DSM 6958</name>
    <dbReference type="NCBI Taxonomy" id="857566"/>
    <lineage>
        <taxon>Eukaryota</taxon>
        <taxon>Fungi</taxon>
        <taxon>Dikarya</taxon>
        <taxon>Ascomycota</taxon>
        <taxon>Saccharomycotina</taxon>
        <taxon>Dipodascomycetes</taxon>
        <taxon>Dipodascales</taxon>
        <taxon>Dipodascales incertae sedis</taxon>
        <taxon>Nadsonia</taxon>
    </lineage>
</organism>
<sequence length="125" mass="13987">MSKTAVSFLVTARAVASSSLSLSIYVSKDAINWNLAELPGEDELSSDSTFLGCSTYSLRINILRSKYFSPIVTQYYSNSDGTKFTKNLYHVLRTYGTGIEKVANIDGILFVDVIDNWKDITNYFE</sequence>
<feature type="domain" description="Sortilin N-terminal" evidence="2">
    <location>
        <begin position="7"/>
        <end position="120"/>
    </location>
</feature>
<keyword evidence="1" id="KW-0677">Repeat</keyword>
<evidence type="ECO:0000313" key="4">
    <source>
        <dbReference type="Proteomes" id="UP000095009"/>
    </source>
</evidence>